<sequence>MKKALLTVLFVPAMALAQTYPSPTFSSLTLQNPLTVSNGGTGSSTSTGSGSLVLSNSPTMTNPTITGTLTATGLVTTSNLAAQAANTVLANVTASSASPTAIAMPNCSTSSGALGWNSGSGFVCNTSINAATLGGATFASPGPIGSTTPSTGSFTSINTSVGATIGNGLTVTAGGAAITGGMNLSGGETISSGGLSVTGAGTFTTSLTAPTLPVGTNTTGVATAAFVANRGPCANIMDFGGNNAGTANNDTAFSNALAAASNSTAYRCVYFPPGQFNFAAQAGYTFTAGYQSVTIMGAGQDVTNLNWSGGGGIAFNFFSGTDSVHLSDFTVMTGSNNVGTGIVITNSFSSTSSAAMSTLKRITIRGNDGYFATHYFQYGIDVIGVSSINFDSIQAIGPGTPSGTGLIITTASSSIIPIVYNISNSSFNNWTYGIQYGNYVQGVQISNCNFTNDTIGIYVPPGESALDQLSIVNSQFNALANNPNILINSAIANLVITGNVFLINNNSSGLNIKATSTTSITGNTFEPNTGSPSNVYGIIVNGWVIGGTIITGNNFYNLTTGIALQSTSSNVNVQSNVYNSCSTNTSNAGTGNVIGGGSP</sequence>
<feature type="domain" description="Rhamnogalacturonase A/B/Epimerase-like pectate lyase" evidence="2">
    <location>
        <begin position="235"/>
        <end position="460"/>
    </location>
</feature>
<dbReference type="Pfam" id="PF12708">
    <property type="entry name" value="Pect-lyase_RHGA_epim"/>
    <property type="match status" value="1"/>
</dbReference>
<evidence type="ECO:0000259" key="2">
    <source>
        <dbReference type="Pfam" id="PF12708"/>
    </source>
</evidence>
<evidence type="ECO:0000256" key="1">
    <source>
        <dbReference type="SAM" id="SignalP"/>
    </source>
</evidence>
<protein>
    <recommendedName>
        <fullName evidence="2">Rhamnogalacturonase A/B/Epimerase-like pectate lyase domain-containing protein</fullName>
    </recommendedName>
</protein>
<dbReference type="InterPro" id="IPR011050">
    <property type="entry name" value="Pectin_lyase_fold/virulence"/>
</dbReference>
<name>A0A6J5CTY9_9BURK</name>
<accession>A0A6J5CTY9</accession>
<gene>
    <name evidence="3" type="ORF">LMG22037_06610</name>
</gene>
<dbReference type="AlphaFoldDB" id="A0A6J5CTY9"/>
<dbReference type="SMART" id="SM00710">
    <property type="entry name" value="PbH1"/>
    <property type="match status" value="6"/>
</dbReference>
<dbReference type="InterPro" id="IPR012334">
    <property type="entry name" value="Pectin_lyas_fold"/>
</dbReference>
<feature type="signal peptide" evidence="1">
    <location>
        <begin position="1"/>
        <end position="17"/>
    </location>
</feature>
<feature type="chain" id="PRO_5026830172" description="Rhamnogalacturonase A/B/Epimerase-like pectate lyase domain-containing protein" evidence="1">
    <location>
        <begin position="18"/>
        <end position="599"/>
    </location>
</feature>
<evidence type="ECO:0000313" key="3">
    <source>
        <dbReference type="EMBL" id="CAB3742566.1"/>
    </source>
</evidence>
<dbReference type="RefSeq" id="WP_175145649.1">
    <property type="nucleotide sequence ID" value="NZ_CADFGL010000080.1"/>
</dbReference>
<proteinExistence type="predicted"/>
<organism evidence="3 4">
    <name type="scientific">Paraburkholderia phenoliruptrix</name>
    <dbReference type="NCBI Taxonomy" id="252970"/>
    <lineage>
        <taxon>Bacteria</taxon>
        <taxon>Pseudomonadati</taxon>
        <taxon>Pseudomonadota</taxon>
        <taxon>Betaproteobacteria</taxon>
        <taxon>Burkholderiales</taxon>
        <taxon>Burkholderiaceae</taxon>
        <taxon>Paraburkholderia</taxon>
    </lineage>
</organism>
<dbReference type="SUPFAM" id="SSF51126">
    <property type="entry name" value="Pectin lyase-like"/>
    <property type="match status" value="1"/>
</dbReference>
<dbReference type="Proteomes" id="UP000494249">
    <property type="component" value="Unassembled WGS sequence"/>
</dbReference>
<dbReference type="EMBL" id="CADIKB010000086">
    <property type="protein sequence ID" value="CAB3742566.1"/>
    <property type="molecule type" value="Genomic_DNA"/>
</dbReference>
<dbReference type="InterPro" id="IPR006626">
    <property type="entry name" value="PbH1"/>
</dbReference>
<evidence type="ECO:0000313" key="4">
    <source>
        <dbReference type="Proteomes" id="UP000494249"/>
    </source>
</evidence>
<dbReference type="Gene3D" id="2.160.20.10">
    <property type="entry name" value="Single-stranded right-handed beta-helix, Pectin lyase-like"/>
    <property type="match status" value="1"/>
</dbReference>
<dbReference type="InterPro" id="IPR024535">
    <property type="entry name" value="RHGA/B-epi-like_pectate_lyase"/>
</dbReference>
<reference evidence="3 4" key="1">
    <citation type="submission" date="2020-04" db="EMBL/GenBank/DDBJ databases">
        <authorList>
            <person name="De Canck E."/>
        </authorList>
    </citation>
    <scope>NUCLEOTIDE SEQUENCE [LARGE SCALE GENOMIC DNA]</scope>
    <source>
        <strain evidence="3 4">LMG 22037</strain>
    </source>
</reference>
<keyword evidence="1" id="KW-0732">Signal</keyword>